<dbReference type="GeneID" id="40525671"/>
<feature type="transmembrane region" description="Helical" evidence="1">
    <location>
        <begin position="6"/>
        <end position="23"/>
    </location>
</feature>
<evidence type="ECO:0000313" key="2">
    <source>
        <dbReference type="EMBL" id="AGE58800.1"/>
    </source>
</evidence>
<protein>
    <submittedName>
        <fullName evidence="2">Uncharacterized protein</fullName>
    </submittedName>
</protein>
<evidence type="ECO:0000256" key="1">
    <source>
        <dbReference type="SAM" id="Phobius"/>
    </source>
</evidence>
<name>M1IJW4_9PHYC</name>
<accession>M1IJW4</accession>
<dbReference type="KEGG" id="vg:40525671"/>
<keyword evidence="1" id="KW-0472">Membrane</keyword>
<keyword evidence="1" id="KW-0812">Transmembrane</keyword>
<dbReference type="EMBL" id="JX997183">
    <property type="protein sequence ID" value="AGE58800.1"/>
    <property type="molecule type" value="Genomic_DNA"/>
</dbReference>
<sequence>MNTKHLIFIGVFIALVVSIYLFMNMKRKETWFSRDRDYGKKASKIWNATVAKGLKGFAEENEELRKMYPYLGYGDFTGMVCKGPNNVGCTAYSNYTR</sequence>
<reference evidence="2" key="1">
    <citation type="submission" date="2012-10" db="EMBL/GenBank/DDBJ databases">
        <title>Towards defining the chloroviruses: a genomic journey through a genus of large DNA viruses.</title>
        <authorList>
            <person name="Jeanniard A."/>
            <person name="Dunigan D.D."/>
            <person name="Gurnon J.R."/>
            <person name="Agarkova I."/>
            <person name="Kang M."/>
            <person name="Vitek J."/>
            <person name="Duncan G."/>
            <person name="McClung O.W."/>
            <person name="Larsen M."/>
            <person name="Claverie J.-M."/>
            <person name="Van Etten J.L."/>
            <person name="Blanc G."/>
        </authorList>
    </citation>
    <scope>NUCLEOTIDE SEQUENCE</scope>
</reference>
<organism evidence="2">
    <name type="scientific">Paramecium bursaria Chlorella virus NYs1</name>
    <dbReference type="NCBI Taxonomy" id="83442"/>
    <lineage>
        <taxon>Viruses</taxon>
        <taxon>Varidnaviria</taxon>
        <taxon>Bamfordvirae</taxon>
        <taxon>Nucleocytoviricota</taxon>
        <taxon>Megaviricetes</taxon>
        <taxon>Algavirales</taxon>
        <taxon>Phycodnaviridae</taxon>
        <taxon>Chlorovirus</taxon>
        <taxon>Chlorovirus newyorkense</taxon>
    </lineage>
</organism>
<keyword evidence="1" id="KW-1133">Transmembrane helix</keyword>
<dbReference type="RefSeq" id="YP_009665445.1">
    <property type="nucleotide sequence ID" value="NC_043235.1"/>
</dbReference>
<proteinExistence type="predicted"/>
<dbReference type="InterPro" id="IPR057922">
    <property type="entry name" value="P12/P13"/>
</dbReference>
<dbReference type="Pfam" id="PF25630">
    <property type="entry name" value="Phycodna_minor_capsid"/>
    <property type="match status" value="1"/>
</dbReference>
<gene>
    <name evidence="2" type="primary">NYs-1_602R</name>
    <name evidence="2" type="ORF">PBCVNYs1_602R</name>
</gene>